<organism evidence="1 2">
    <name type="scientific">Nitrosospira multiformis</name>
    <dbReference type="NCBI Taxonomy" id="1231"/>
    <lineage>
        <taxon>Bacteria</taxon>
        <taxon>Pseudomonadati</taxon>
        <taxon>Pseudomonadota</taxon>
        <taxon>Betaproteobacteria</taxon>
        <taxon>Nitrosomonadales</taxon>
        <taxon>Nitrosomonadaceae</taxon>
        <taxon>Nitrosospira</taxon>
    </lineage>
</organism>
<evidence type="ECO:0000313" key="2">
    <source>
        <dbReference type="Proteomes" id="UP000183898"/>
    </source>
</evidence>
<accession>A0A1H8EUK4</accession>
<evidence type="ECO:0000313" key="1">
    <source>
        <dbReference type="EMBL" id="SEN22587.1"/>
    </source>
</evidence>
<gene>
    <name evidence="1" type="ORF">SAMN05216404_103139</name>
</gene>
<sequence>MFSNSDLLVSLAELDRKYEEKRDPRYAKYALLELCGWIEEAQDHVMRACASKLTLDSFKKYVEEEIKRNSGFDINRNFYPLLSLIIGMRHFEQILVKLRSSGMYFLPFESAVKSLKPHRHTHAHTHYVENNSEKMLYISTASPSVITQQARQIFFGLEELEAELKIVDFL</sequence>
<dbReference type="Proteomes" id="UP000183898">
    <property type="component" value="Unassembled WGS sequence"/>
</dbReference>
<name>A0A1H8EUK4_9PROT</name>
<protein>
    <submittedName>
        <fullName evidence="1">Uncharacterized protein</fullName>
    </submittedName>
</protein>
<dbReference type="EMBL" id="FOCT01000003">
    <property type="protein sequence ID" value="SEN22587.1"/>
    <property type="molecule type" value="Genomic_DNA"/>
</dbReference>
<reference evidence="1 2" key="1">
    <citation type="submission" date="2016-10" db="EMBL/GenBank/DDBJ databases">
        <authorList>
            <person name="de Groot N.N."/>
        </authorList>
    </citation>
    <scope>NUCLEOTIDE SEQUENCE [LARGE SCALE GENOMIC DNA]</scope>
    <source>
        <strain evidence="1 2">Nl18</strain>
    </source>
</reference>
<dbReference type="AlphaFoldDB" id="A0A1H8EUK4"/>
<proteinExistence type="predicted"/>
<dbReference type="RefSeq" id="WP_074744803.1">
    <property type="nucleotide sequence ID" value="NZ_FOCT01000003.1"/>
</dbReference>